<evidence type="ECO:0000313" key="4">
    <source>
        <dbReference type="Proteomes" id="UP001377567"/>
    </source>
</evidence>
<keyword evidence="2" id="KW-0732">Signal</keyword>
<proteinExistence type="predicted"/>
<dbReference type="EMBL" id="BTGD01000003">
    <property type="protein sequence ID" value="GMM55124.1"/>
    <property type="molecule type" value="Genomic_DNA"/>
</dbReference>
<sequence>MLTPNFKSSLFRTALLAIVFSILAHGSGSSPENDDPNASPFAYKSFNLYRIPLAGMALFYSTNKPLGFNLTIIYAVLYESLASFVGNFIKVPSLCKVADTVETMVGCVFQTANCIGSFFTGICAVLVVVYYVRNPGFFRTSGSDGEGVQVSDLEAGEDDSQSAEGITGDVTFYHISHVLHYADTATLAASAALLLLAHILRMADITSDVYACRTIMVLYCFSRILGETSPLVVGLVKLLGRDWQVSIRL</sequence>
<keyword evidence="1" id="KW-1133">Transmembrane helix</keyword>
<feature type="transmembrane region" description="Helical" evidence="1">
    <location>
        <begin position="67"/>
        <end position="89"/>
    </location>
</feature>
<gene>
    <name evidence="3" type="ORF">DAKH74_017400</name>
</gene>
<feature type="chain" id="PRO_5044011506" evidence="2">
    <location>
        <begin position="30"/>
        <end position="249"/>
    </location>
</feature>
<accession>A0AAV5RU05</accession>
<name>A0AAV5RU05_MAUHU</name>
<evidence type="ECO:0000256" key="1">
    <source>
        <dbReference type="SAM" id="Phobius"/>
    </source>
</evidence>
<keyword evidence="1" id="KW-0472">Membrane</keyword>
<evidence type="ECO:0000256" key="2">
    <source>
        <dbReference type="SAM" id="SignalP"/>
    </source>
</evidence>
<dbReference type="AlphaFoldDB" id="A0AAV5RU05"/>
<keyword evidence="1" id="KW-0812">Transmembrane</keyword>
<dbReference type="Proteomes" id="UP001377567">
    <property type="component" value="Unassembled WGS sequence"/>
</dbReference>
<comment type="caution">
    <text evidence="3">The sequence shown here is derived from an EMBL/GenBank/DDBJ whole genome shotgun (WGS) entry which is preliminary data.</text>
</comment>
<organism evidence="3 4">
    <name type="scientific">Maudiozyma humilis</name>
    <name type="common">Sour dough yeast</name>
    <name type="synonym">Kazachstania humilis</name>
    <dbReference type="NCBI Taxonomy" id="51915"/>
    <lineage>
        <taxon>Eukaryota</taxon>
        <taxon>Fungi</taxon>
        <taxon>Dikarya</taxon>
        <taxon>Ascomycota</taxon>
        <taxon>Saccharomycotina</taxon>
        <taxon>Saccharomycetes</taxon>
        <taxon>Saccharomycetales</taxon>
        <taxon>Saccharomycetaceae</taxon>
        <taxon>Maudiozyma</taxon>
    </lineage>
</organism>
<reference evidence="3 4" key="1">
    <citation type="journal article" date="2023" name="Elife">
        <title>Identification of key yeast species and microbe-microbe interactions impacting larval growth of Drosophila in the wild.</title>
        <authorList>
            <person name="Mure A."/>
            <person name="Sugiura Y."/>
            <person name="Maeda R."/>
            <person name="Honda K."/>
            <person name="Sakurai N."/>
            <person name="Takahashi Y."/>
            <person name="Watada M."/>
            <person name="Katoh T."/>
            <person name="Gotoh A."/>
            <person name="Gotoh Y."/>
            <person name="Taniguchi I."/>
            <person name="Nakamura K."/>
            <person name="Hayashi T."/>
            <person name="Katayama T."/>
            <person name="Uemura T."/>
            <person name="Hattori Y."/>
        </authorList>
    </citation>
    <scope>NUCLEOTIDE SEQUENCE [LARGE SCALE GENOMIC DNA]</scope>
    <source>
        <strain evidence="3 4">KH-74</strain>
    </source>
</reference>
<evidence type="ECO:0000313" key="3">
    <source>
        <dbReference type="EMBL" id="GMM55124.1"/>
    </source>
</evidence>
<feature type="signal peptide" evidence="2">
    <location>
        <begin position="1"/>
        <end position="29"/>
    </location>
</feature>
<protein>
    <submittedName>
        <fullName evidence="3">Uncharacterized protein</fullName>
    </submittedName>
</protein>
<feature type="transmembrane region" description="Helical" evidence="1">
    <location>
        <begin position="109"/>
        <end position="132"/>
    </location>
</feature>
<keyword evidence="4" id="KW-1185">Reference proteome</keyword>